<dbReference type="GO" id="GO:0015123">
    <property type="term" value="F:acetate transmembrane transporter activity"/>
    <property type="evidence" value="ECO:0007669"/>
    <property type="project" value="TreeGrafter"/>
</dbReference>
<sequence>MSPDDIETKTCHDQQSQMSHEIQYMSPDDIEAKTCHEQPITYHKTCHDPPMNFHHPPPPPPIIATSDVIANPGPLGLCGLALTCFVLSLHNAGAGVSSTGPNNVVTGLALFYGGMIQVLCGMWEFKTGNTFGATAFASYGAYWLSYSVISMPWSGIPGAYSAADPSQLAGSMTIYMIAWAIFSGFMLIASHRSSIGMVLLFFCLFLLYVLTAAAEYNSSVSIRTASGCVGVVTSFVAWYNAFSGLLTKQSSFFQLPIGSLS</sequence>
<evidence type="ECO:0000256" key="4">
    <source>
        <dbReference type="ARBA" id="ARBA00022989"/>
    </source>
</evidence>
<feature type="transmembrane region" description="Helical" evidence="6">
    <location>
        <begin position="169"/>
        <end position="188"/>
    </location>
</feature>
<dbReference type="PANTHER" id="PTHR31123">
    <property type="entry name" value="ACCUMULATION OF DYADS PROTEIN 2-RELATED"/>
    <property type="match status" value="1"/>
</dbReference>
<dbReference type="AlphaFoldDB" id="A0A068SBK2"/>
<proteinExistence type="inferred from homology"/>
<dbReference type="STRING" id="1263082.A0A068SBK2"/>
<evidence type="ECO:0000256" key="2">
    <source>
        <dbReference type="ARBA" id="ARBA00005587"/>
    </source>
</evidence>
<comment type="caution">
    <text evidence="7">The sequence shown here is derived from an EMBL/GenBank/DDBJ whole genome shotgun (WGS) entry which is preliminary data.</text>
</comment>
<accession>A0A068SBK2</accession>
<evidence type="ECO:0000256" key="3">
    <source>
        <dbReference type="ARBA" id="ARBA00022692"/>
    </source>
</evidence>
<comment type="subcellular location">
    <subcellularLocation>
        <location evidence="1">Membrane</location>
        <topology evidence="1">Multi-pass membrane protein</topology>
    </subcellularLocation>
</comment>
<dbReference type="Proteomes" id="UP000027586">
    <property type="component" value="Unassembled WGS sequence"/>
</dbReference>
<evidence type="ECO:0000256" key="5">
    <source>
        <dbReference type="ARBA" id="ARBA00023136"/>
    </source>
</evidence>
<evidence type="ECO:0000313" key="7">
    <source>
        <dbReference type="EMBL" id="CDH59763.1"/>
    </source>
</evidence>
<evidence type="ECO:0000313" key="8">
    <source>
        <dbReference type="Proteomes" id="UP000027586"/>
    </source>
</evidence>
<feature type="transmembrane region" description="Helical" evidence="6">
    <location>
        <begin position="75"/>
        <end position="92"/>
    </location>
</feature>
<dbReference type="EMBL" id="CBTN010000075">
    <property type="protein sequence ID" value="CDH59763.1"/>
    <property type="molecule type" value="Genomic_DNA"/>
</dbReference>
<reference evidence="7" key="1">
    <citation type="submission" date="2013-08" db="EMBL/GenBank/DDBJ databases">
        <title>Gene expansion shapes genome architecture in the human pathogen Lichtheimia corymbifera: an evolutionary genomics analysis in the ancient terrestrial Mucorales (Mucoromycotina).</title>
        <authorList>
            <person name="Schwartze V.U."/>
            <person name="Winter S."/>
            <person name="Shelest E."/>
            <person name="Marcet-Houben M."/>
            <person name="Horn F."/>
            <person name="Wehner S."/>
            <person name="Hoffmann K."/>
            <person name="Riege K."/>
            <person name="Sammeth M."/>
            <person name="Nowrousian M."/>
            <person name="Valiante V."/>
            <person name="Linde J."/>
            <person name="Jacobsen I.D."/>
            <person name="Marz M."/>
            <person name="Brakhage A.A."/>
            <person name="Gabaldon T."/>
            <person name="Bocker S."/>
            <person name="Voigt K."/>
        </authorList>
    </citation>
    <scope>NUCLEOTIDE SEQUENCE [LARGE SCALE GENOMIC DNA]</scope>
    <source>
        <strain evidence="7">FSU 9682</strain>
    </source>
</reference>
<keyword evidence="4 6" id="KW-1133">Transmembrane helix</keyword>
<dbReference type="VEuPathDB" id="FungiDB:LCOR_10568.1"/>
<dbReference type="NCBIfam" id="NF038013">
    <property type="entry name" value="AceTr_1"/>
    <property type="match status" value="1"/>
</dbReference>
<comment type="similarity">
    <text evidence="2">Belongs to the acetate uptake transporter (AceTr) (TC 2.A.96) family.</text>
</comment>
<feature type="transmembrane region" description="Helical" evidence="6">
    <location>
        <begin position="130"/>
        <end position="149"/>
    </location>
</feature>
<keyword evidence="8" id="KW-1185">Reference proteome</keyword>
<organism evidence="7 8">
    <name type="scientific">Lichtheimia corymbifera JMRC:FSU:9682</name>
    <dbReference type="NCBI Taxonomy" id="1263082"/>
    <lineage>
        <taxon>Eukaryota</taxon>
        <taxon>Fungi</taxon>
        <taxon>Fungi incertae sedis</taxon>
        <taxon>Mucoromycota</taxon>
        <taxon>Mucoromycotina</taxon>
        <taxon>Mucoromycetes</taxon>
        <taxon>Mucorales</taxon>
        <taxon>Lichtheimiaceae</taxon>
        <taxon>Lichtheimia</taxon>
    </lineage>
</organism>
<dbReference type="OrthoDB" id="3648309at2759"/>
<dbReference type="InterPro" id="IPR000791">
    <property type="entry name" value="Gpr1/Fun34/SatP-like"/>
</dbReference>
<keyword evidence="3 6" id="KW-0812">Transmembrane</keyword>
<name>A0A068SBK2_9FUNG</name>
<protein>
    <submittedName>
        <fullName evidence="7">Probable fun34-transmembrane protein involved inammonia production</fullName>
    </submittedName>
</protein>
<evidence type="ECO:0000256" key="6">
    <source>
        <dbReference type="SAM" id="Phobius"/>
    </source>
</evidence>
<dbReference type="InterPro" id="IPR051633">
    <property type="entry name" value="AceTr"/>
</dbReference>
<dbReference type="Pfam" id="PF01184">
    <property type="entry name" value="Gpr1_Fun34_YaaH"/>
    <property type="match status" value="1"/>
</dbReference>
<feature type="transmembrane region" description="Helical" evidence="6">
    <location>
        <begin position="220"/>
        <end position="242"/>
    </location>
</feature>
<feature type="transmembrane region" description="Helical" evidence="6">
    <location>
        <begin position="104"/>
        <end position="123"/>
    </location>
</feature>
<dbReference type="GO" id="GO:0005886">
    <property type="term" value="C:plasma membrane"/>
    <property type="evidence" value="ECO:0007669"/>
    <property type="project" value="TreeGrafter"/>
</dbReference>
<feature type="transmembrane region" description="Helical" evidence="6">
    <location>
        <begin position="195"/>
        <end position="214"/>
    </location>
</feature>
<evidence type="ECO:0000256" key="1">
    <source>
        <dbReference type="ARBA" id="ARBA00004141"/>
    </source>
</evidence>
<gene>
    <name evidence="7" type="ORF">LCOR_10568.1</name>
</gene>
<dbReference type="PANTHER" id="PTHR31123:SF1">
    <property type="entry name" value="ACCUMULATION OF DYADS PROTEIN 2-RELATED"/>
    <property type="match status" value="1"/>
</dbReference>
<keyword evidence="5 6" id="KW-0472">Membrane</keyword>